<feature type="compositionally biased region" description="Polar residues" evidence="12">
    <location>
        <begin position="1"/>
        <end position="10"/>
    </location>
</feature>
<dbReference type="EMBL" id="AAZO01007553">
    <property type="status" value="NOT_ANNOTATED_CDS"/>
    <property type="molecule type" value="Genomic_DNA"/>
</dbReference>
<dbReference type="EMBL" id="DS235886">
    <property type="protein sequence ID" value="EEB20489.1"/>
    <property type="molecule type" value="Genomic_DNA"/>
</dbReference>
<dbReference type="CDD" id="cd00054">
    <property type="entry name" value="EGF_CA"/>
    <property type="match status" value="5"/>
</dbReference>
<keyword evidence="7" id="KW-0914">Notch signaling pathway</keyword>
<keyword evidence="13" id="KW-0472">Membrane</keyword>
<evidence type="ECO:0000256" key="7">
    <source>
        <dbReference type="ARBA" id="ARBA00022976"/>
    </source>
</evidence>
<dbReference type="eggNOG" id="KOG1217">
    <property type="taxonomic scope" value="Eukaryota"/>
</dbReference>
<evidence type="ECO:0000256" key="5">
    <source>
        <dbReference type="ARBA" id="ARBA00022729"/>
    </source>
</evidence>
<evidence type="ECO:0000313" key="15">
    <source>
        <dbReference type="EMBL" id="EEB20489.1"/>
    </source>
</evidence>
<evidence type="ECO:0000256" key="2">
    <source>
        <dbReference type="ARBA" id="ARBA00022473"/>
    </source>
</evidence>
<reference evidence="15" key="1">
    <citation type="submission" date="2007-04" db="EMBL/GenBank/DDBJ databases">
        <title>Annotation of Pediculus humanus corporis strain USDA.</title>
        <authorList>
            <person name="Kirkness E."/>
            <person name="Hannick L."/>
            <person name="Hass B."/>
            <person name="Bruggner R."/>
            <person name="Lawson D."/>
            <person name="Bidwell S."/>
            <person name="Joardar V."/>
            <person name="Caler E."/>
            <person name="Walenz B."/>
            <person name="Inman J."/>
            <person name="Schobel S."/>
            <person name="Galinsky K."/>
            <person name="Amedeo P."/>
            <person name="Strausberg R."/>
        </authorList>
    </citation>
    <scope>NUCLEOTIDE SEQUENCE</scope>
    <source>
        <strain evidence="15">USDA</strain>
    </source>
</reference>
<feature type="domain" description="EGF-like" evidence="14">
    <location>
        <begin position="16"/>
        <end position="52"/>
    </location>
</feature>
<dbReference type="GO" id="GO:0016020">
    <property type="term" value="C:membrane"/>
    <property type="evidence" value="ECO:0007669"/>
    <property type="project" value="UniProtKB-SubCell"/>
</dbReference>
<dbReference type="SUPFAM" id="SSF57184">
    <property type="entry name" value="Growth factor receptor domain"/>
    <property type="match status" value="1"/>
</dbReference>
<dbReference type="STRING" id="121224.E0W4D3"/>
<dbReference type="InParanoid" id="E0W4D3"/>
<feature type="domain" description="EGF-like" evidence="14">
    <location>
        <begin position="91"/>
        <end position="127"/>
    </location>
</feature>
<evidence type="ECO:0000256" key="11">
    <source>
        <dbReference type="PROSITE-ProRule" id="PRU00076"/>
    </source>
</evidence>
<dbReference type="HOGENOM" id="CLU_763570_0_0_1"/>
<dbReference type="FunFam" id="2.10.25.10:FF:000434">
    <property type="entry name" value="Predicted protein"/>
    <property type="match status" value="1"/>
</dbReference>
<dbReference type="AlphaFoldDB" id="E0W4D3"/>
<reference evidence="15" key="2">
    <citation type="submission" date="2007-04" db="EMBL/GenBank/DDBJ databases">
        <title>The genome of the human body louse.</title>
        <authorList>
            <consortium name="The Human Body Louse Genome Consortium"/>
            <person name="Kirkness E."/>
            <person name="Walenz B."/>
            <person name="Hass B."/>
            <person name="Bruggner R."/>
            <person name="Strausberg R."/>
        </authorList>
    </citation>
    <scope>NUCLEOTIDE SEQUENCE</scope>
    <source>
        <strain evidence="15">USDA</strain>
    </source>
</reference>
<dbReference type="Pfam" id="PF00008">
    <property type="entry name" value="EGF"/>
    <property type="match status" value="5"/>
</dbReference>
<keyword evidence="17" id="KW-1185">Reference proteome</keyword>
<feature type="domain" description="EGF-like" evidence="14">
    <location>
        <begin position="54"/>
        <end position="89"/>
    </location>
</feature>
<feature type="disulfide bond" evidence="11">
    <location>
        <begin position="155"/>
        <end position="164"/>
    </location>
</feature>
<feature type="disulfide bond" evidence="11">
    <location>
        <begin position="194"/>
        <end position="203"/>
    </location>
</feature>
<dbReference type="FunFam" id="2.10.25.10:FF:000066">
    <property type="entry name" value="FAT atypical cadherin 4"/>
    <property type="match status" value="1"/>
</dbReference>
<dbReference type="GO" id="GO:0007219">
    <property type="term" value="P:Notch signaling pathway"/>
    <property type="evidence" value="ECO:0007669"/>
    <property type="project" value="UniProtKB-KW"/>
</dbReference>
<evidence type="ECO:0000259" key="14">
    <source>
        <dbReference type="PROSITE" id="PS50026"/>
    </source>
</evidence>
<dbReference type="SMART" id="SM00179">
    <property type="entry name" value="EGF_CA"/>
    <property type="match status" value="5"/>
</dbReference>
<feature type="disulfide bond" evidence="11">
    <location>
        <begin position="79"/>
        <end position="88"/>
    </location>
</feature>
<evidence type="ECO:0000256" key="13">
    <source>
        <dbReference type="SAM" id="Phobius"/>
    </source>
</evidence>
<dbReference type="InterPro" id="IPR000152">
    <property type="entry name" value="EGF-type_Asp/Asn_hydroxyl_site"/>
</dbReference>
<feature type="region of interest" description="Disordered" evidence="12">
    <location>
        <begin position="1"/>
        <end position="34"/>
    </location>
</feature>
<keyword evidence="2" id="KW-0217">Developmental protein</keyword>
<evidence type="ECO:0000256" key="4">
    <source>
        <dbReference type="ARBA" id="ARBA00022692"/>
    </source>
</evidence>
<keyword evidence="3 11" id="KW-0245">EGF-like domain</keyword>
<evidence type="ECO:0000256" key="1">
    <source>
        <dbReference type="ARBA" id="ARBA00004479"/>
    </source>
</evidence>
<dbReference type="SUPFAM" id="SSF57196">
    <property type="entry name" value="EGF/Laminin"/>
    <property type="match status" value="2"/>
</dbReference>
<proteinExistence type="predicted"/>
<gene>
    <name evidence="16" type="primary">8239888</name>
    <name evidence="15" type="ORF">Phum_PHUM617470</name>
</gene>
<dbReference type="PROSITE" id="PS00022">
    <property type="entry name" value="EGF_1"/>
    <property type="match status" value="5"/>
</dbReference>
<dbReference type="RefSeq" id="XP_002433227.1">
    <property type="nucleotide sequence ID" value="XM_002433182.1"/>
</dbReference>
<evidence type="ECO:0000256" key="8">
    <source>
        <dbReference type="ARBA" id="ARBA00022989"/>
    </source>
</evidence>
<keyword evidence="5" id="KW-0732">Signal</keyword>
<dbReference type="PROSITE" id="PS01186">
    <property type="entry name" value="EGF_2"/>
    <property type="match status" value="5"/>
</dbReference>
<dbReference type="GO" id="GO:0005509">
    <property type="term" value="F:calcium ion binding"/>
    <property type="evidence" value="ECO:0007669"/>
    <property type="project" value="InterPro"/>
</dbReference>
<feature type="disulfide bond" evidence="11">
    <location>
        <begin position="58"/>
        <end position="68"/>
    </location>
</feature>
<keyword evidence="4 13" id="KW-0812">Transmembrane</keyword>
<dbReference type="Gene3D" id="2.10.25.10">
    <property type="entry name" value="Laminin"/>
    <property type="match status" value="5"/>
</dbReference>
<keyword evidence="9 11" id="KW-1015">Disulfide bond</keyword>
<evidence type="ECO:0000256" key="9">
    <source>
        <dbReference type="ARBA" id="ARBA00023157"/>
    </source>
</evidence>
<accession>E0W4D3</accession>
<evidence type="ECO:0000256" key="3">
    <source>
        <dbReference type="ARBA" id="ARBA00022536"/>
    </source>
</evidence>
<dbReference type="FunFam" id="2.10.25.10:FF:000279">
    <property type="entry name" value="Neurogenic locus notch 1"/>
    <property type="match status" value="1"/>
</dbReference>
<dbReference type="PROSITE" id="PS01187">
    <property type="entry name" value="EGF_CA"/>
    <property type="match status" value="1"/>
</dbReference>
<dbReference type="PANTHER" id="PTHR24049">
    <property type="entry name" value="CRUMBS FAMILY MEMBER"/>
    <property type="match status" value="1"/>
</dbReference>
<comment type="subcellular location">
    <subcellularLocation>
        <location evidence="1">Membrane</location>
        <topology evidence="1">Single-pass type I membrane protein</topology>
    </subcellularLocation>
</comment>
<dbReference type="FunFam" id="2.10.25.10:FF:000143">
    <property type="entry name" value="Protein crumbs 1"/>
    <property type="match status" value="1"/>
</dbReference>
<dbReference type="EnsemblMetazoa" id="PHUM617470-RA">
    <property type="protein sequence ID" value="PHUM617470-PA"/>
    <property type="gene ID" value="PHUM617470"/>
</dbReference>
<dbReference type="PROSITE" id="PS50026">
    <property type="entry name" value="EGF_3"/>
    <property type="match status" value="5"/>
</dbReference>
<reference evidence="16" key="3">
    <citation type="submission" date="2020-05" db="UniProtKB">
        <authorList>
            <consortium name="EnsemblMetazoa"/>
        </authorList>
    </citation>
    <scope>IDENTIFICATION</scope>
    <source>
        <strain evidence="16">USDA</strain>
    </source>
</reference>
<evidence type="ECO:0000256" key="12">
    <source>
        <dbReference type="SAM" id="MobiDB-lite"/>
    </source>
</evidence>
<sequence length="363" mass="40485">MSEKNNSFTGKTCEERTDPCESSPCENGGKCSSNQTEFKCDCQTGYSGDRCQHPSDLCSESPCKHGICVSQPDGYKCFCRPGFAGENCEYEFNECESSPCLNGGTCIDQIGGYQCICGRGFNGKRCHIKVDLCDPQPCAEGRICEDRGNNYSCECPKGYTGPQCNEPLKAVCSSNPCKHGGTCWSSVNSFYCACRPGYSGKTCSQELSVDKIESSSKSYIEQQQEIYDNRNIPLGFRLDKLHNIYIAVGTLSCALFLVVLTVAVCHCRVHESYKTCFVNSTPLLPCKIRKLDVLPRHSRFVCLFVCFKTVKPLLGYPQDQMPMPTRSFPTLDTTEVYYTIDNYVINYVYAILNLCRDEVRLSC</sequence>
<dbReference type="InterPro" id="IPR009030">
    <property type="entry name" value="Growth_fac_rcpt_cys_sf"/>
</dbReference>
<dbReference type="GeneID" id="8239888"/>
<dbReference type="VEuPathDB" id="VectorBase:PHUM617470"/>
<organism>
    <name type="scientific">Pediculus humanus subsp. corporis</name>
    <name type="common">Body louse</name>
    <dbReference type="NCBI Taxonomy" id="121224"/>
    <lineage>
        <taxon>Eukaryota</taxon>
        <taxon>Metazoa</taxon>
        <taxon>Ecdysozoa</taxon>
        <taxon>Arthropoda</taxon>
        <taxon>Hexapoda</taxon>
        <taxon>Insecta</taxon>
        <taxon>Pterygota</taxon>
        <taxon>Neoptera</taxon>
        <taxon>Paraneoptera</taxon>
        <taxon>Psocodea</taxon>
        <taxon>Troctomorpha</taxon>
        <taxon>Phthiraptera</taxon>
        <taxon>Anoplura</taxon>
        <taxon>Pediculidae</taxon>
        <taxon>Pediculus</taxon>
    </lineage>
</organism>
<evidence type="ECO:0000256" key="6">
    <source>
        <dbReference type="ARBA" id="ARBA00022737"/>
    </source>
</evidence>
<dbReference type="OMA" id="AGENCEY"/>
<dbReference type="OrthoDB" id="283575at2759"/>
<feature type="transmembrane region" description="Helical" evidence="13">
    <location>
        <begin position="244"/>
        <end position="264"/>
    </location>
</feature>
<feature type="disulfide bond" evidence="11">
    <location>
        <begin position="42"/>
        <end position="51"/>
    </location>
</feature>
<evidence type="ECO:0000313" key="16">
    <source>
        <dbReference type="EnsemblMetazoa" id="PHUM617470-PA"/>
    </source>
</evidence>
<dbReference type="CTD" id="8239888"/>
<name>E0W4D3_PEDHC</name>
<protein>
    <recommendedName>
        <fullName evidence="14">EGF-like domain-containing protein</fullName>
    </recommendedName>
</protein>
<feature type="domain" description="EGF-like" evidence="14">
    <location>
        <begin position="129"/>
        <end position="165"/>
    </location>
</feature>
<feature type="domain" description="EGF-like" evidence="14">
    <location>
        <begin position="168"/>
        <end position="204"/>
    </location>
</feature>
<dbReference type="KEGG" id="phu:Phum_PHUM617470"/>
<keyword evidence="6" id="KW-0677">Repeat</keyword>
<dbReference type="FunFam" id="2.10.25.10:FF:000095">
    <property type="entry name" value="Notch, isoform B"/>
    <property type="match status" value="1"/>
</dbReference>
<dbReference type="InterPro" id="IPR000742">
    <property type="entry name" value="EGF"/>
</dbReference>
<dbReference type="InterPro" id="IPR051022">
    <property type="entry name" value="Notch_Cell-Fate_Det"/>
</dbReference>
<dbReference type="InterPro" id="IPR001881">
    <property type="entry name" value="EGF-like_Ca-bd_dom"/>
</dbReference>
<evidence type="ECO:0000313" key="17">
    <source>
        <dbReference type="Proteomes" id="UP000009046"/>
    </source>
</evidence>
<evidence type="ECO:0000256" key="10">
    <source>
        <dbReference type="ARBA" id="ARBA00023180"/>
    </source>
</evidence>
<dbReference type="PROSITE" id="PS00010">
    <property type="entry name" value="ASX_HYDROXYL"/>
    <property type="match status" value="2"/>
</dbReference>
<keyword evidence="8 13" id="KW-1133">Transmembrane helix</keyword>
<dbReference type="PRINTS" id="PR00010">
    <property type="entry name" value="EGFBLOOD"/>
</dbReference>
<feature type="disulfide bond" evidence="11">
    <location>
        <begin position="117"/>
        <end position="126"/>
    </location>
</feature>
<dbReference type="SMART" id="SM00181">
    <property type="entry name" value="EGF"/>
    <property type="match status" value="5"/>
</dbReference>
<dbReference type="InterPro" id="IPR018097">
    <property type="entry name" value="EGF_Ca-bd_CS"/>
</dbReference>
<comment type="caution">
    <text evidence="11">Lacks conserved residue(s) required for the propagation of feature annotation.</text>
</comment>
<dbReference type="Proteomes" id="UP000009046">
    <property type="component" value="Unassembled WGS sequence"/>
</dbReference>
<keyword evidence="10" id="KW-0325">Glycoprotein</keyword>